<feature type="transmembrane region" description="Helical" evidence="6">
    <location>
        <begin position="12"/>
        <end position="31"/>
    </location>
</feature>
<evidence type="ECO:0000256" key="2">
    <source>
        <dbReference type="ARBA" id="ARBA00022475"/>
    </source>
</evidence>
<dbReference type="EMBL" id="JACLYZ010000010">
    <property type="protein sequence ID" value="MBM6734848.1"/>
    <property type="molecule type" value="Genomic_DNA"/>
</dbReference>
<dbReference type="Proteomes" id="UP000766986">
    <property type="component" value="Unassembled WGS sequence"/>
</dbReference>
<dbReference type="Pfam" id="PF00892">
    <property type="entry name" value="EamA"/>
    <property type="match status" value="2"/>
</dbReference>
<feature type="transmembrane region" description="Helical" evidence="6">
    <location>
        <begin position="159"/>
        <end position="179"/>
    </location>
</feature>
<dbReference type="RefSeq" id="WP_205095140.1">
    <property type="nucleotide sequence ID" value="NZ_JACLYZ010000010.1"/>
</dbReference>
<feature type="domain" description="EamA" evidence="7">
    <location>
        <begin position="7"/>
        <end position="141"/>
    </location>
</feature>
<dbReference type="InterPro" id="IPR037185">
    <property type="entry name" value="EmrE-like"/>
</dbReference>
<dbReference type="PANTHER" id="PTHR32322">
    <property type="entry name" value="INNER MEMBRANE TRANSPORTER"/>
    <property type="match status" value="1"/>
</dbReference>
<evidence type="ECO:0000256" key="5">
    <source>
        <dbReference type="ARBA" id="ARBA00023136"/>
    </source>
</evidence>
<feature type="transmembrane region" description="Helical" evidence="6">
    <location>
        <begin position="279"/>
        <end position="296"/>
    </location>
</feature>
<evidence type="ECO:0000313" key="9">
    <source>
        <dbReference type="Proteomes" id="UP000766986"/>
    </source>
</evidence>
<dbReference type="PANTHER" id="PTHR32322:SF18">
    <property type="entry name" value="S-ADENOSYLMETHIONINE_S-ADENOSYLHOMOCYSTEINE TRANSPORTER"/>
    <property type="match status" value="1"/>
</dbReference>
<dbReference type="SUPFAM" id="SSF103481">
    <property type="entry name" value="Multidrug resistance efflux transporter EmrE"/>
    <property type="match status" value="2"/>
</dbReference>
<evidence type="ECO:0000256" key="6">
    <source>
        <dbReference type="SAM" id="Phobius"/>
    </source>
</evidence>
<feature type="domain" description="EamA" evidence="7">
    <location>
        <begin position="160"/>
        <end position="296"/>
    </location>
</feature>
<keyword evidence="5 6" id="KW-0472">Membrane</keyword>
<feature type="transmembrane region" description="Helical" evidence="6">
    <location>
        <begin position="72"/>
        <end position="93"/>
    </location>
</feature>
<keyword evidence="2" id="KW-1003">Cell membrane</keyword>
<evidence type="ECO:0000256" key="3">
    <source>
        <dbReference type="ARBA" id="ARBA00022692"/>
    </source>
</evidence>
<evidence type="ECO:0000256" key="1">
    <source>
        <dbReference type="ARBA" id="ARBA00004651"/>
    </source>
</evidence>
<feature type="transmembrane region" description="Helical" evidence="6">
    <location>
        <begin position="43"/>
        <end position="60"/>
    </location>
</feature>
<reference evidence="8 9" key="1">
    <citation type="journal article" date="2021" name="Sci. Rep.">
        <title>The distribution of antibiotic resistance genes in chicken gut microbiota commensals.</title>
        <authorList>
            <person name="Juricova H."/>
            <person name="Matiasovicova J."/>
            <person name="Kubasova T."/>
            <person name="Cejkova D."/>
            <person name="Rychlik I."/>
        </authorList>
    </citation>
    <scope>NUCLEOTIDE SEQUENCE [LARGE SCALE GENOMIC DNA]</scope>
    <source>
        <strain evidence="8 9">An772</strain>
    </source>
</reference>
<dbReference type="InterPro" id="IPR050638">
    <property type="entry name" value="AA-Vitamin_Transporters"/>
</dbReference>
<keyword evidence="3 6" id="KW-0812">Transmembrane</keyword>
<evidence type="ECO:0000259" key="7">
    <source>
        <dbReference type="Pfam" id="PF00892"/>
    </source>
</evidence>
<protein>
    <submittedName>
        <fullName evidence="8">EamA family transporter</fullName>
    </submittedName>
</protein>
<comment type="caution">
    <text evidence="8">The sequence shown here is derived from an EMBL/GenBank/DDBJ whole genome shotgun (WGS) entry which is preliminary data.</text>
</comment>
<evidence type="ECO:0000313" key="8">
    <source>
        <dbReference type="EMBL" id="MBM6734848.1"/>
    </source>
</evidence>
<accession>A0ABS2DZQ6</accession>
<comment type="subcellular location">
    <subcellularLocation>
        <location evidence="1">Cell membrane</location>
        <topology evidence="1">Multi-pass membrane protein</topology>
    </subcellularLocation>
</comment>
<feature type="transmembrane region" description="Helical" evidence="6">
    <location>
        <begin position="256"/>
        <end position="273"/>
    </location>
</feature>
<feature type="transmembrane region" description="Helical" evidence="6">
    <location>
        <begin position="127"/>
        <end position="147"/>
    </location>
</feature>
<proteinExistence type="predicted"/>
<sequence>MDTAKLKGHAAMLAANSMWGLMAPLAKFVMIGGAVSSLVMTDLRVFGAMILFWIFSFFQKPEHVGHKDLMKLFGASLLAIVFNQGSYIFGVGLTSPVDASIITTSMPLIAMILAAIFLKEPVTAKKILGIALGASGALLLIMGSSQASASAATKGGNPILGDLLVLLAQCSYAFYIVLFKNFVAKYSAITVMKWMFTYAFICLLPFSYDSLLATDWLALDGMRIASIAFVVVGATFLSYILIIVGQKNLRPTVAGMYNYIQPLVATIVAVCWGMDTFNLTKVFSVVMIFGGVWLVTSSKSRAEMEAYEAEKQQGNLDTKAE</sequence>
<feature type="transmembrane region" description="Helical" evidence="6">
    <location>
        <begin position="99"/>
        <end position="118"/>
    </location>
</feature>
<name>A0ABS2DZQ6_9BACT</name>
<keyword evidence="4 6" id="KW-1133">Transmembrane helix</keyword>
<organism evidence="8 9">
    <name type="scientific">Mediterranea massiliensis</name>
    <dbReference type="NCBI Taxonomy" id="1841865"/>
    <lineage>
        <taxon>Bacteria</taxon>
        <taxon>Pseudomonadati</taxon>
        <taxon>Bacteroidota</taxon>
        <taxon>Bacteroidia</taxon>
        <taxon>Bacteroidales</taxon>
        <taxon>Bacteroidaceae</taxon>
        <taxon>Mediterranea</taxon>
    </lineage>
</organism>
<feature type="transmembrane region" description="Helical" evidence="6">
    <location>
        <begin position="224"/>
        <end position="244"/>
    </location>
</feature>
<keyword evidence="9" id="KW-1185">Reference proteome</keyword>
<gene>
    <name evidence="8" type="ORF">H7U35_06400</name>
</gene>
<feature type="transmembrane region" description="Helical" evidence="6">
    <location>
        <begin position="191"/>
        <end position="208"/>
    </location>
</feature>
<dbReference type="InterPro" id="IPR000620">
    <property type="entry name" value="EamA_dom"/>
</dbReference>
<evidence type="ECO:0000256" key="4">
    <source>
        <dbReference type="ARBA" id="ARBA00022989"/>
    </source>
</evidence>